<feature type="transmembrane region" description="Helical" evidence="1">
    <location>
        <begin position="122"/>
        <end position="146"/>
    </location>
</feature>
<dbReference type="AlphaFoldDB" id="A0A545T5W3"/>
<evidence type="ECO:0008006" key="4">
    <source>
        <dbReference type="Google" id="ProtNLM"/>
    </source>
</evidence>
<comment type="caution">
    <text evidence="2">The sequence shown here is derived from an EMBL/GenBank/DDBJ whole genome shotgun (WGS) entry which is preliminary data.</text>
</comment>
<feature type="transmembrane region" description="Helical" evidence="1">
    <location>
        <begin position="9"/>
        <end position="27"/>
    </location>
</feature>
<evidence type="ECO:0000313" key="2">
    <source>
        <dbReference type="EMBL" id="TQV72552.1"/>
    </source>
</evidence>
<keyword evidence="1" id="KW-0812">Transmembrane</keyword>
<dbReference type="OrthoDB" id="2542372at2"/>
<feature type="transmembrane region" description="Helical" evidence="1">
    <location>
        <begin position="47"/>
        <end position="73"/>
    </location>
</feature>
<feature type="transmembrane region" description="Helical" evidence="1">
    <location>
        <begin position="158"/>
        <end position="181"/>
    </location>
</feature>
<dbReference type="Proteomes" id="UP000315252">
    <property type="component" value="Unassembled WGS sequence"/>
</dbReference>
<keyword evidence="3" id="KW-1185">Reference proteome</keyword>
<protein>
    <recommendedName>
        <fullName evidence="4">Flippase-like domain-containing protein</fullName>
    </recommendedName>
</protein>
<keyword evidence="1" id="KW-0472">Membrane</keyword>
<accession>A0A545T5W3</accession>
<feature type="transmembrane region" description="Helical" evidence="1">
    <location>
        <begin position="202"/>
        <end position="224"/>
    </location>
</feature>
<organism evidence="2 3">
    <name type="scientific">Denitrobaculum tricleocarpae</name>
    <dbReference type="NCBI Taxonomy" id="2591009"/>
    <lineage>
        <taxon>Bacteria</taxon>
        <taxon>Pseudomonadati</taxon>
        <taxon>Pseudomonadota</taxon>
        <taxon>Alphaproteobacteria</taxon>
        <taxon>Rhodospirillales</taxon>
        <taxon>Rhodospirillaceae</taxon>
        <taxon>Denitrobaculum</taxon>
    </lineage>
</organism>
<feature type="transmembrane region" description="Helical" evidence="1">
    <location>
        <begin position="236"/>
        <end position="253"/>
    </location>
</feature>
<sequence length="312" mass="34242">MPFQRQLKLAARLLGYGVIAFCLWYLGNALADHYQSLIEFKWGVTVWSTLLLTSVVYAASFLFLALSWAVLLFGKMPSPRQALQVFSVYGRSSIGKYLPSNVLHFVGRQVLGKALGESQIRLGLASFVEIGFSLLSVILLTSAVFSHPDNTINLINPAQSQLLLCFTILLLGMACAFPYIWPKFANRNLGRLSRFCDQVSTVPFATAFALNFLFFLAVGLVAAFTSTILSDSDLKLFYIAAVYLMSWLIGYVVPGASGGLGVREAIIVAQLSPELGEATALAFAIFMRLQTTLADGIVFAMAFSVPERYRKI</sequence>
<name>A0A545T5W3_9PROT</name>
<dbReference type="RefSeq" id="WP_142899399.1">
    <property type="nucleotide sequence ID" value="NZ_ML660063.1"/>
</dbReference>
<evidence type="ECO:0000256" key="1">
    <source>
        <dbReference type="SAM" id="Phobius"/>
    </source>
</evidence>
<reference evidence="2 3" key="1">
    <citation type="submission" date="2019-06" db="EMBL/GenBank/DDBJ databases">
        <title>Whole genome sequence for Rhodospirillaceae sp. R148.</title>
        <authorList>
            <person name="Wang G."/>
        </authorList>
    </citation>
    <scope>NUCLEOTIDE SEQUENCE [LARGE SCALE GENOMIC DNA]</scope>
    <source>
        <strain evidence="2 3">R148</strain>
    </source>
</reference>
<evidence type="ECO:0000313" key="3">
    <source>
        <dbReference type="Proteomes" id="UP000315252"/>
    </source>
</evidence>
<gene>
    <name evidence="2" type="ORF">FKG95_26155</name>
</gene>
<proteinExistence type="predicted"/>
<dbReference type="EMBL" id="VHSH01000012">
    <property type="protein sequence ID" value="TQV72552.1"/>
    <property type="molecule type" value="Genomic_DNA"/>
</dbReference>
<keyword evidence="1" id="KW-1133">Transmembrane helix</keyword>